<evidence type="ECO:0000313" key="8">
    <source>
        <dbReference type="Proteomes" id="UP001258994"/>
    </source>
</evidence>
<protein>
    <submittedName>
        <fullName evidence="7">JAB domain-containing protein</fullName>
    </submittedName>
</protein>
<keyword evidence="8" id="KW-1185">Reference proteome</keyword>
<dbReference type="Gene3D" id="3.40.140.10">
    <property type="entry name" value="Cytidine Deaminase, domain 2"/>
    <property type="match status" value="1"/>
</dbReference>
<feature type="domain" description="MPN" evidence="6">
    <location>
        <begin position="24"/>
        <end position="143"/>
    </location>
</feature>
<dbReference type="EMBL" id="CP134145">
    <property type="protein sequence ID" value="WNC72491.1"/>
    <property type="molecule type" value="Genomic_DNA"/>
</dbReference>
<dbReference type="PANTHER" id="PTHR30471">
    <property type="entry name" value="DNA REPAIR PROTEIN RADC"/>
    <property type="match status" value="1"/>
</dbReference>
<evidence type="ECO:0000256" key="4">
    <source>
        <dbReference type="ARBA" id="ARBA00022833"/>
    </source>
</evidence>
<dbReference type="CDD" id="cd08071">
    <property type="entry name" value="MPN_DUF2466"/>
    <property type="match status" value="1"/>
</dbReference>
<keyword evidence="1" id="KW-0645">Protease</keyword>
<dbReference type="InterPro" id="IPR025657">
    <property type="entry name" value="RadC_JAB"/>
</dbReference>
<dbReference type="InterPro" id="IPR037518">
    <property type="entry name" value="MPN"/>
</dbReference>
<evidence type="ECO:0000313" key="7">
    <source>
        <dbReference type="EMBL" id="WNC72491.1"/>
    </source>
</evidence>
<accession>A0ABY9TUQ5</accession>
<dbReference type="PANTHER" id="PTHR30471:SF3">
    <property type="entry name" value="UPF0758 PROTEIN YEES-RELATED"/>
    <property type="match status" value="1"/>
</dbReference>
<dbReference type="Proteomes" id="UP001258994">
    <property type="component" value="Chromosome"/>
</dbReference>
<dbReference type="PROSITE" id="PS01302">
    <property type="entry name" value="UPF0758"/>
    <property type="match status" value="1"/>
</dbReference>
<proteinExistence type="predicted"/>
<dbReference type="RefSeq" id="WP_348391608.1">
    <property type="nucleotide sequence ID" value="NZ_CP134145.1"/>
</dbReference>
<keyword evidence="3" id="KW-0378">Hydrolase</keyword>
<dbReference type="Pfam" id="PF04002">
    <property type="entry name" value="RadC"/>
    <property type="match status" value="1"/>
</dbReference>
<sequence length="143" mass="16014">MPILRELEVRYRFVEVDCEVTGSVLNSPEKIHQIFHFLKYEPKEKLIVVNLNNKNAIMNYEVVATGKVNGVNARAAEVLKTAVLVNANAVILIHNHPSGSSEPSKEDKRFTLRVLNACKALNITLLDHIIIGEQGFYSLKEGC</sequence>
<dbReference type="PROSITE" id="PS50249">
    <property type="entry name" value="MPN"/>
    <property type="match status" value="1"/>
</dbReference>
<evidence type="ECO:0000256" key="5">
    <source>
        <dbReference type="ARBA" id="ARBA00023049"/>
    </source>
</evidence>
<name>A0ABY9TUQ5_9GAMM</name>
<keyword evidence="5" id="KW-0482">Metalloprotease</keyword>
<gene>
    <name evidence="7" type="ORF">RGQ13_00530</name>
</gene>
<evidence type="ECO:0000256" key="1">
    <source>
        <dbReference type="ARBA" id="ARBA00022670"/>
    </source>
</evidence>
<reference evidence="8" key="1">
    <citation type="submission" date="2023-09" db="EMBL/GenBank/DDBJ databases">
        <authorList>
            <person name="Li S."/>
            <person name="Li X."/>
            <person name="Zhang C."/>
            <person name="Zhao Z."/>
        </authorList>
    </citation>
    <scope>NUCLEOTIDE SEQUENCE [LARGE SCALE GENOMIC DNA]</scope>
    <source>
        <strain evidence="8">SQ149</strain>
    </source>
</reference>
<evidence type="ECO:0000256" key="2">
    <source>
        <dbReference type="ARBA" id="ARBA00022723"/>
    </source>
</evidence>
<keyword evidence="2" id="KW-0479">Metal-binding</keyword>
<dbReference type="InterPro" id="IPR020891">
    <property type="entry name" value="UPF0758_CS"/>
</dbReference>
<organism evidence="7 8">
    <name type="scientific">Thalassotalea psychrophila</name>
    <dbReference type="NCBI Taxonomy" id="3065647"/>
    <lineage>
        <taxon>Bacteria</taxon>
        <taxon>Pseudomonadati</taxon>
        <taxon>Pseudomonadota</taxon>
        <taxon>Gammaproteobacteria</taxon>
        <taxon>Alteromonadales</taxon>
        <taxon>Colwelliaceae</taxon>
        <taxon>Thalassotalea</taxon>
    </lineage>
</organism>
<dbReference type="InterPro" id="IPR001405">
    <property type="entry name" value="UPF0758"/>
</dbReference>
<evidence type="ECO:0000259" key="6">
    <source>
        <dbReference type="PROSITE" id="PS50249"/>
    </source>
</evidence>
<evidence type="ECO:0000256" key="3">
    <source>
        <dbReference type="ARBA" id="ARBA00022801"/>
    </source>
</evidence>
<keyword evidence="4" id="KW-0862">Zinc</keyword>